<dbReference type="EMBL" id="GBXM01050352">
    <property type="protein sequence ID" value="JAH58225.1"/>
    <property type="molecule type" value="Transcribed_RNA"/>
</dbReference>
<sequence length="46" mass="5263">MANSHISQLNYILDVILDIHSDMNDTLYDKVSGLGLGLFFMFWASR</sequence>
<reference evidence="1" key="1">
    <citation type="submission" date="2014-11" db="EMBL/GenBank/DDBJ databases">
        <authorList>
            <person name="Amaro Gonzalez C."/>
        </authorList>
    </citation>
    <scope>NUCLEOTIDE SEQUENCE</scope>
</reference>
<name>A0A0E9TZ67_ANGAN</name>
<dbReference type="AlphaFoldDB" id="A0A0E9TZ67"/>
<proteinExistence type="predicted"/>
<accession>A0A0E9TZ67</accession>
<reference evidence="1" key="2">
    <citation type="journal article" date="2015" name="Fish Shellfish Immunol.">
        <title>Early steps in the European eel (Anguilla anguilla)-Vibrio vulnificus interaction in the gills: Role of the RtxA13 toxin.</title>
        <authorList>
            <person name="Callol A."/>
            <person name="Pajuelo D."/>
            <person name="Ebbesson L."/>
            <person name="Teles M."/>
            <person name="MacKenzie S."/>
            <person name="Amaro C."/>
        </authorList>
    </citation>
    <scope>NUCLEOTIDE SEQUENCE</scope>
</reference>
<evidence type="ECO:0000313" key="1">
    <source>
        <dbReference type="EMBL" id="JAH58225.1"/>
    </source>
</evidence>
<organism evidence="1">
    <name type="scientific">Anguilla anguilla</name>
    <name type="common">European freshwater eel</name>
    <name type="synonym">Muraena anguilla</name>
    <dbReference type="NCBI Taxonomy" id="7936"/>
    <lineage>
        <taxon>Eukaryota</taxon>
        <taxon>Metazoa</taxon>
        <taxon>Chordata</taxon>
        <taxon>Craniata</taxon>
        <taxon>Vertebrata</taxon>
        <taxon>Euteleostomi</taxon>
        <taxon>Actinopterygii</taxon>
        <taxon>Neopterygii</taxon>
        <taxon>Teleostei</taxon>
        <taxon>Anguilliformes</taxon>
        <taxon>Anguillidae</taxon>
        <taxon>Anguilla</taxon>
    </lineage>
</organism>
<protein>
    <submittedName>
        <fullName evidence="1">Uncharacterized protein</fullName>
    </submittedName>
</protein>